<evidence type="ECO:0000313" key="10">
    <source>
        <dbReference type="Proteomes" id="UP000182793"/>
    </source>
</evidence>
<evidence type="ECO:0000259" key="8">
    <source>
        <dbReference type="PROSITE" id="PS50850"/>
    </source>
</evidence>
<feature type="transmembrane region" description="Helical" evidence="7">
    <location>
        <begin position="389"/>
        <end position="411"/>
    </location>
</feature>
<dbReference type="PANTHER" id="PTHR23513:SF6">
    <property type="entry name" value="MAJOR FACILITATOR SUPERFAMILY ASSOCIATED DOMAIN-CONTAINING PROTEIN"/>
    <property type="match status" value="1"/>
</dbReference>
<dbReference type="Pfam" id="PF07690">
    <property type="entry name" value="MFS_1"/>
    <property type="match status" value="1"/>
</dbReference>
<keyword evidence="3" id="KW-1003">Cell membrane</keyword>
<evidence type="ECO:0000256" key="3">
    <source>
        <dbReference type="ARBA" id="ARBA00022475"/>
    </source>
</evidence>
<dbReference type="RefSeq" id="WP_074799036.1">
    <property type="nucleotide sequence ID" value="NZ_FOTG01000002.1"/>
</dbReference>
<dbReference type="InterPro" id="IPR036259">
    <property type="entry name" value="MFS_trans_sf"/>
</dbReference>
<organism evidence="9 10">
    <name type="scientific">Streptococcus equinus JB1</name>
    <dbReference type="NCBI Taxonomy" id="1294274"/>
    <lineage>
        <taxon>Bacteria</taxon>
        <taxon>Bacillati</taxon>
        <taxon>Bacillota</taxon>
        <taxon>Bacilli</taxon>
        <taxon>Lactobacillales</taxon>
        <taxon>Streptococcaceae</taxon>
        <taxon>Streptococcus</taxon>
    </lineage>
</organism>
<keyword evidence="4 7" id="KW-0812">Transmembrane</keyword>
<evidence type="ECO:0000256" key="2">
    <source>
        <dbReference type="ARBA" id="ARBA00022448"/>
    </source>
</evidence>
<reference evidence="9 10" key="1">
    <citation type="submission" date="2016-10" db="EMBL/GenBank/DDBJ databases">
        <authorList>
            <person name="Varghese N."/>
            <person name="Submissions S."/>
        </authorList>
    </citation>
    <scope>NUCLEOTIDE SEQUENCE [LARGE SCALE GENOMIC DNA]</scope>
    <source>
        <strain evidence="9 10">JB1</strain>
    </source>
</reference>
<comment type="subcellular location">
    <subcellularLocation>
        <location evidence="1">Cell membrane</location>
        <topology evidence="1">Multi-pass membrane protein</topology>
    </subcellularLocation>
</comment>
<feature type="transmembrane region" description="Helical" evidence="7">
    <location>
        <begin position="43"/>
        <end position="64"/>
    </location>
</feature>
<proteinExistence type="predicted"/>
<feature type="transmembrane region" description="Helical" evidence="7">
    <location>
        <begin position="269"/>
        <end position="295"/>
    </location>
</feature>
<evidence type="ECO:0000256" key="4">
    <source>
        <dbReference type="ARBA" id="ARBA00022692"/>
    </source>
</evidence>
<sequence length="421" mass="46868">MRKILKNKLYLKVLVSDLISNFGDTLYFIALMTYVTEIKDSNLAISIVNISETLPILFTIFFGIIADKTLNKVEMIIKTLWLRVLLYLLVAVAMNFKPSIMIIIIASLVNLVADTLGQFENGLFYPISNRIVKKSDREETMAFRQTVVSVMNIINQSLGAFLITFFSFSHLAFINALTFAISLLIMLAIKNQINSYYDETISTSKISQFDFKASFSEITSNLKLSINHLFSIGNMKEALLVIPILNGSLAILTPLVVVDLSKDSNLTIINSAITISLLGISTVSGGILGGTLILISKIFKRLSIGTLLKMNLTTVLLSFVAFYFQNIYLIILSSFLSSVLVSALNPKMGTIIFNNIDETKLATIFGGMVTYFQIGDIVSRLLFSTLVIYLPYGYIALIYIAVVFVAILYTLKSSNHVEREF</sequence>
<evidence type="ECO:0000313" key="9">
    <source>
        <dbReference type="EMBL" id="SFL02922.1"/>
    </source>
</evidence>
<dbReference type="EMBL" id="FOTG01000002">
    <property type="protein sequence ID" value="SFL02922.1"/>
    <property type="molecule type" value="Genomic_DNA"/>
</dbReference>
<feature type="transmembrane region" description="Helical" evidence="7">
    <location>
        <begin position="238"/>
        <end position="257"/>
    </location>
</feature>
<evidence type="ECO:0000256" key="1">
    <source>
        <dbReference type="ARBA" id="ARBA00004651"/>
    </source>
</evidence>
<dbReference type="InterPro" id="IPR020846">
    <property type="entry name" value="MFS_dom"/>
</dbReference>
<evidence type="ECO:0000256" key="7">
    <source>
        <dbReference type="SAM" id="Phobius"/>
    </source>
</evidence>
<evidence type="ECO:0000256" key="6">
    <source>
        <dbReference type="ARBA" id="ARBA00023136"/>
    </source>
</evidence>
<protein>
    <submittedName>
        <fullName evidence="9">Transmembrane secretion effector</fullName>
    </submittedName>
</protein>
<dbReference type="SUPFAM" id="SSF103473">
    <property type="entry name" value="MFS general substrate transporter"/>
    <property type="match status" value="1"/>
</dbReference>
<dbReference type="Gene3D" id="1.20.1250.20">
    <property type="entry name" value="MFS general substrate transporter like domains"/>
    <property type="match status" value="1"/>
</dbReference>
<keyword evidence="6 7" id="KW-0472">Membrane</keyword>
<name>A0A1I4EAY9_STREI</name>
<dbReference type="PROSITE" id="PS50850">
    <property type="entry name" value="MFS"/>
    <property type="match status" value="1"/>
</dbReference>
<keyword evidence="10" id="KW-1185">Reference proteome</keyword>
<dbReference type="InterPro" id="IPR011701">
    <property type="entry name" value="MFS"/>
</dbReference>
<feature type="domain" description="Major facilitator superfamily (MFS) profile" evidence="8">
    <location>
        <begin position="9"/>
        <end position="418"/>
    </location>
</feature>
<keyword evidence="2" id="KW-0813">Transport</keyword>
<dbReference type="Proteomes" id="UP000182793">
    <property type="component" value="Unassembled WGS sequence"/>
</dbReference>
<feature type="transmembrane region" description="Helical" evidence="7">
    <location>
        <begin position="172"/>
        <end position="189"/>
    </location>
</feature>
<accession>A0A1I4EAY9</accession>
<dbReference type="PANTHER" id="PTHR23513">
    <property type="entry name" value="INTEGRAL MEMBRANE EFFLUX PROTEIN-RELATED"/>
    <property type="match status" value="1"/>
</dbReference>
<keyword evidence="5 7" id="KW-1133">Transmembrane helix</keyword>
<gene>
    <name evidence="9" type="ORF">SAMN02910290_00098</name>
</gene>
<comment type="caution">
    <text evidence="9">The sequence shown here is derived from an EMBL/GenBank/DDBJ whole genome shotgun (WGS) entry which is preliminary data.</text>
</comment>
<evidence type="ECO:0000256" key="5">
    <source>
        <dbReference type="ARBA" id="ARBA00022989"/>
    </source>
</evidence>
<feature type="transmembrane region" description="Helical" evidence="7">
    <location>
        <begin position="9"/>
        <end position="31"/>
    </location>
</feature>